<evidence type="ECO:0000313" key="6">
    <source>
        <dbReference type="EMBL" id="PEN11074.1"/>
    </source>
</evidence>
<dbReference type="EMBL" id="PDEQ01000012">
    <property type="protein sequence ID" value="PEN11074.1"/>
    <property type="molecule type" value="Genomic_DNA"/>
</dbReference>
<proteinExistence type="predicted"/>
<dbReference type="SUPFAM" id="SSF54862">
    <property type="entry name" value="4Fe-4S ferredoxins"/>
    <property type="match status" value="1"/>
</dbReference>
<dbReference type="PANTHER" id="PTHR46491">
    <property type="entry name" value="CDGSH IRON SULFUR DOMAIN PROTEIN HOMOLOG"/>
    <property type="match status" value="1"/>
</dbReference>
<name>A0A2A8CTA6_9BACT</name>
<gene>
    <name evidence="6" type="ORF">CRI94_16770</name>
</gene>
<dbReference type="Proteomes" id="UP000220102">
    <property type="component" value="Unassembled WGS sequence"/>
</dbReference>
<sequence>MERKTYTYQGEEVTVTWDQKRCIHAEECVKGLPEVFDPERRPWIDPDKADAASVADVVQRCPTGALHVTHDGVDQETAPTSNHISVEPDGPLYVRGRVEVLDADGDVLLSDTRIALCRCGLSSNKPLCDGSHSDGFEDRGALQVEQLNDGKAGDTLRIQMTSGGPLLVEGSVTITGSDSRECSGSKGALCRCGASGNKPFCDGSHTSVDTL</sequence>
<dbReference type="Gene3D" id="3.40.5.90">
    <property type="entry name" value="CDGSH iron-sulfur domain, mitoNEET-type"/>
    <property type="match status" value="2"/>
</dbReference>
<feature type="domain" description="Iron-binding zinc finger CDGSH type" evidence="5">
    <location>
        <begin position="175"/>
        <end position="211"/>
    </location>
</feature>
<protein>
    <recommendedName>
        <fullName evidence="5">Iron-binding zinc finger CDGSH type domain-containing protein</fullName>
    </recommendedName>
</protein>
<reference evidence="6 7" key="1">
    <citation type="submission" date="2017-10" db="EMBL/GenBank/DDBJ databases">
        <title>Draft genome of Longibacter Salinarum.</title>
        <authorList>
            <person name="Goh K.M."/>
            <person name="Shamsir M.S."/>
            <person name="Lim S.W."/>
        </authorList>
    </citation>
    <scope>NUCLEOTIDE SEQUENCE [LARGE SCALE GENOMIC DNA]</scope>
    <source>
        <strain evidence="6 7">KCTC 52045</strain>
    </source>
</reference>
<dbReference type="SMART" id="SM00704">
    <property type="entry name" value="ZnF_CDGSH"/>
    <property type="match status" value="2"/>
</dbReference>
<dbReference type="GO" id="GO:0005737">
    <property type="term" value="C:cytoplasm"/>
    <property type="evidence" value="ECO:0007669"/>
    <property type="project" value="UniProtKB-ARBA"/>
</dbReference>
<accession>A0A2A8CTA6</accession>
<dbReference type="InterPro" id="IPR018967">
    <property type="entry name" value="FeS-contain_CDGSH-typ"/>
</dbReference>
<dbReference type="Pfam" id="PF09360">
    <property type="entry name" value="zf-CDGSH"/>
    <property type="match status" value="2"/>
</dbReference>
<keyword evidence="4" id="KW-0411">Iron-sulfur</keyword>
<dbReference type="PANTHER" id="PTHR46491:SF3">
    <property type="entry name" value="CDGSH IRON-SULFUR DOMAIN-CONTAINING PROTEIN 3, MITOCHONDRIAL"/>
    <property type="match status" value="1"/>
</dbReference>
<feature type="domain" description="Iron-binding zinc finger CDGSH type" evidence="5">
    <location>
        <begin position="96"/>
        <end position="138"/>
    </location>
</feature>
<organism evidence="6 7">
    <name type="scientific">Longibacter salinarum</name>
    <dbReference type="NCBI Taxonomy" id="1850348"/>
    <lineage>
        <taxon>Bacteria</taxon>
        <taxon>Pseudomonadati</taxon>
        <taxon>Rhodothermota</taxon>
        <taxon>Rhodothermia</taxon>
        <taxon>Rhodothermales</taxon>
        <taxon>Salisaetaceae</taxon>
        <taxon>Longibacter</taxon>
    </lineage>
</organism>
<evidence type="ECO:0000256" key="2">
    <source>
        <dbReference type="ARBA" id="ARBA00022723"/>
    </source>
</evidence>
<dbReference type="OrthoDB" id="9795032at2"/>
<evidence type="ECO:0000259" key="5">
    <source>
        <dbReference type="SMART" id="SM00704"/>
    </source>
</evidence>
<evidence type="ECO:0000256" key="4">
    <source>
        <dbReference type="ARBA" id="ARBA00023014"/>
    </source>
</evidence>
<evidence type="ECO:0000256" key="3">
    <source>
        <dbReference type="ARBA" id="ARBA00023004"/>
    </source>
</evidence>
<dbReference type="InterPro" id="IPR052950">
    <property type="entry name" value="CISD"/>
</dbReference>
<dbReference type="GO" id="GO:0051537">
    <property type="term" value="F:2 iron, 2 sulfur cluster binding"/>
    <property type="evidence" value="ECO:0007669"/>
    <property type="project" value="UniProtKB-KW"/>
</dbReference>
<evidence type="ECO:0000256" key="1">
    <source>
        <dbReference type="ARBA" id="ARBA00022714"/>
    </source>
</evidence>
<dbReference type="GO" id="GO:0046872">
    <property type="term" value="F:metal ion binding"/>
    <property type="evidence" value="ECO:0007669"/>
    <property type="project" value="UniProtKB-KW"/>
</dbReference>
<keyword evidence="3" id="KW-0408">Iron</keyword>
<keyword evidence="2" id="KW-0479">Metal-binding</keyword>
<keyword evidence="7" id="KW-1185">Reference proteome</keyword>
<comment type="caution">
    <text evidence="6">The sequence shown here is derived from an EMBL/GenBank/DDBJ whole genome shotgun (WGS) entry which is preliminary data.</text>
</comment>
<dbReference type="InterPro" id="IPR010693">
    <property type="entry name" value="Divergent_4Fe-4S_mono-cluster"/>
</dbReference>
<dbReference type="Gene3D" id="3.30.70.20">
    <property type="match status" value="1"/>
</dbReference>
<dbReference type="InterPro" id="IPR042216">
    <property type="entry name" value="MitoNEET_CISD"/>
</dbReference>
<keyword evidence="1" id="KW-0001">2Fe-2S</keyword>
<dbReference type="Pfam" id="PF06902">
    <property type="entry name" value="Fer4_19"/>
    <property type="match status" value="1"/>
</dbReference>
<dbReference type="RefSeq" id="WP_098078928.1">
    <property type="nucleotide sequence ID" value="NZ_PDEQ01000012.1"/>
</dbReference>
<evidence type="ECO:0000313" key="7">
    <source>
        <dbReference type="Proteomes" id="UP000220102"/>
    </source>
</evidence>
<dbReference type="AlphaFoldDB" id="A0A2A8CTA6"/>